<dbReference type="PRINTS" id="PR00753">
    <property type="entry name" value="ACCSYNTHASE"/>
</dbReference>
<organism evidence="8 9">
    <name type="scientific">Duganella flavida</name>
    <dbReference type="NCBI Taxonomy" id="2692175"/>
    <lineage>
        <taxon>Bacteria</taxon>
        <taxon>Pseudomonadati</taxon>
        <taxon>Pseudomonadota</taxon>
        <taxon>Betaproteobacteria</taxon>
        <taxon>Burkholderiales</taxon>
        <taxon>Oxalobacteraceae</taxon>
        <taxon>Telluria group</taxon>
        <taxon>Duganella</taxon>
    </lineage>
</organism>
<dbReference type="Proteomes" id="UP000479335">
    <property type="component" value="Unassembled WGS sequence"/>
</dbReference>
<comment type="cofactor">
    <cofactor evidence="1 6">
        <name>pyridoxal 5'-phosphate</name>
        <dbReference type="ChEBI" id="CHEBI:597326"/>
    </cofactor>
</comment>
<gene>
    <name evidence="8" type="ORF">GTP46_22655</name>
</gene>
<accession>A0A6L8KEC5</accession>
<keyword evidence="3 6" id="KW-0032">Aminotransferase</keyword>
<dbReference type="EC" id="2.6.1.-" evidence="6"/>
<evidence type="ECO:0000256" key="6">
    <source>
        <dbReference type="RuleBase" id="RU000481"/>
    </source>
</evidence>
<comment type="caution">
    <text evidence="8">The sequence shown here is derived from an EMBL/GenBank/DDBJ whole genome shotgun (WGS) entry which is preliminary data.</text>
</comment>
<evidence type="ECO:0000313" key="8">
    <source>
        <dbReference type="EMBL" id="MYM25435.1"/>
    </source>
</evidence>
<evidence type="ECO:0000256" key="1">
    <source>
        <dbReference type="ARBA" id="ARBA00001933"/>
    </source>
</evidence>
<sequence>MFKVLDRARRLEAEGRSIIHLEIGDPDFSTPDNIVAAAKRALDAGEHHYTSSWGIPEFRQEIRKVTQHSRGFLPDENQVLVVPGANIGIFYAIFCLANAGQEVLVPDPGFPTYLSSIKMCGATAVPYPLHDKNQFRIRAADIEPLITPRTRLLILNSPQNPTGAITERWALEEIYELAVKHDLYIYSDEIYARMVYGDSDFFSIASLDQCRERVILSNGFSKAFAMTGWRLGVLVAPDVVAERMMMLLQTTSSCVSPFLQRAGLEAITGDQSQVRVMMDEYRARRDLLVEGLRAIPGLQCHMPGGAFYAFPDIRAFGMTSEAFAEYMLDEAGVALLPGSNFGDQGEGFVRICYASSRENISEALRRIAAACAKLTITAGT</sequence>
<keyword evidence="5" id="KW-0663">Pyridoxal phosphate</keyword>
<dbReference type="GO" id="GO:0030170">
    <property type="term" value="F:pyridoxal phosphate binding"/>
    <property type="evidence" value="ECO:0007669"/>
    <property type="project" value="InterPro"/>
</dbReference>
<dbReference type="GO" id="GO:0008483">
    <property type="term" value="F:transaminase activity"/>
    <property type="evidence" value="ECO:0007669"/>
    <property type="project" value="UniProtKB-KW"/>
</dbReference>
<evidence type="ECO:0000256" key="4">
    <source>
        <dbReference type="ARBA" id="ARBA00022679"/>
    </source>
</evidence>
<dbReference type="PANTHER" id="PTHR46383">
    <property type="entry name" value="ASPARTATE AMINOTRANSFERASE"/>
    <property type="match status" value="1"/>
</dbReference>
<name>A0A6L8KEC5_9BURK</name>
<dbReference type="PROSITE" id="PS00105">
    <property type="entry name" value="AA_TRANSFER_CLASS_1"/>
    <property type="match status" value="1"/>
</dbReference>
<proteinExistence type="inferred from homology"/>
<dbReference type="InterPro" id="IPR015421">
    <property type="entry name" value="PyrdxlP-dep_Trfase_major"/>
</dbReference>
<dbReference type="InterPro" id="IPR015422">
    <property type="entry name" value="PyrdxlP-dep_Trfase_small"/>
</dbReference>
<evidence type="ECO:0000256" key="3">
    <source>
        <dbReference type="ARBA" id="ARBA00022576"/>
    </source>
</evidence>
<reference evidence="8 9" key="1">
    <citation type="submission" date="2019-12" db="EMBL/GenBank/DDBJ databases">
        <title>Novel species isolated from a subtropical stream in China.</title>
        <authorList>
            <person name="Lu H."/>
        </authorList>
    </citation>
    <scope>NUCLEOTIDE SEQUENCE [LARGE SCALE GENOMIC DNA]</scope>
    <source>
        <strain evidence="8 9">FT135W</strain>
    </source>
</reference>
<dbReference type="CDD" id="cd00609">
    <property type="entry name" value="AAT_like"/>
    <property type="match status" value="1"/>
</dbReference>
<dbReference type="InterPro" id="IPR015424">
    <property type="entry name" value="PyrdxlP-dep_Trfase"/>
</dbReference>
<dbReference type="InterPro" id="IPR004839">
    <property type="entry name" value="Aminotransferase_I/II_large"/>
</dbReference>
<dbReference type="GO" id="GO:0006520">
    <property type="term" value="P:amino acid metabolic process"/>
    <property type="evidence" value="ECO:0007669"/>
    <property type="project" value="InterPro"/>
</dbReference>
<evidence type="ECO:0000259" key="7">
    <source>
        <dbReference type="Pfam" id="PF00155"/>
    </source>
</evidence>
<protein>
    <recommendedName>
        <fullName evidence="6">Aminotransferase</fullName>
        <ecNumber evidence="6">2.6.1.-</ecNumber>
    </recommendedName>
</protein>
<evidence type="ECO:0000256" key="2">
    <source>
        <dbReference type="ARBA" id="ARBA00007441"/>
    </source>
</evidence>
<keyword evidence="9" id="KW-1185">Reference proteome</keyword>
<keyword evidence="4 6" id="KW-0808">Transferase</keyword>
<evidence type="ECO:0000256" key="5">
    <source>
        <dbReference type="ARBA" id="ARBA00022898"/>
    </source>
</evidence>
<dbReference type="InterPro" id="IPR004838">
    <property type="entry name" value="NHTrfase_class1_PyrdxlP-BS"/>
</dbReference>
<dbReference type="PANTHER" id="PTHR46383:SF1">
    <property type="entry name" value="ASPARTATE AMINOTRANSFERASE"/>
    <property type="match status" value="1"/>
</dbReference>
<dbReference type="InterPro" id="IPR050596">
    <property type="entry name" value="AspAT/PAT-like"/>
</dbReference>
<comment type="similarity">
    <text evidence="2 6">Belongs to the class-I pyridoxal-phosphate-dependent aminotransferase family.</text>
</comment>
<dbReference type="SUPFAM" id="SSF53383">
    <property type="entry name" value="PLP-dependent transferases"/>
    <property type="match status" value="1"/>
</dbReference>
<dbReference type="Pfam" id="PF00155">
    <property type="entry name" value="Aminotran_1_2"/>
    <property type="match status" value="1"/>
</dbReference>
<dbReference type="AlphaFoldDB" id="A0A6L8KEC5"/>
<evidence type="ECO:0000313" key="9">
    <source>
        <dbReference type="Proteomes" id="UP000479335"/>
    </source>
</evidence>
<dbReference type="EMBL" id="WWCN01000016">
    <property type="protein sequence ID" value="MYM25435.1"/>
    <property type="molecule type" value="Genomic_DNA"/>
</dbReference>
<dbReference type="Gene3D" id="3.90.1150.10">
    <property type="entry name" value="Aspartate Aminotransferase, domain 1"/>
    <property type="match status" value="1"/>
</dbReference>
<feature type="domain" description="Aminotransferase class I/classII large" evidence="7">
    <location>
        <begin position="18"/>
        <end position="367"/>
    </location>
</feature>
<dbReference type="Gene3D" id="3.40.640.10">
    <property type="entry name" value="Type I PLP-dependent aspartate aminotransferase-like (Major domain)"/>
    <property type="match status" value="1"/>
</dbReference>